<name>A0ABR3Z3L1_9PEZI</name>
<keyword evidence="4" id="KW-1185">Reference proteome</keyword>
<evidence type="ECO:0000313" key="3">
    <source>
        <dbReference type="EMBL" id="KAL1894842.1"/>
    </source>
</evidence>
<proteinExistence type="predicted"/>
<dbReference type="EMBL" id="JAWCUI010000030">
    <property type="protein sequence ID" value="KAL1894842.1"/>
    <property type="molecule type" value="Genomic_DNA"/>
</dbReference>
<feature type="signal peptide" evidence="2">
    <location>
        <begin position="1"/>
        <end position="17"/>
    </location>
</feature>
<dbReference type="Proteomes" id="UP001583186">
    <property type="component" value="Unassembled WGS sequence"/>
</dbReference>
<evidence type="ECO:0000313" key="4">
    <source>
        <dbReference type="Proteomes" id="UP001583186"/>
    </source>
</evidence>
<feature type="chain" id="PRO_5046935420" evidence="2">
    <location>
        <begin position="18"/>
        <end position="185"/>
    </location>
</feature>
<keyword evidence="2" id="KW-0732">Signal</keyword>
<gene>
    <name evidence="3" type="ORF">Sste5346_005529</name>
</gene>
<accession>A0ABR3Z3L1</accession>
<sequence>MRILFLLFASIGMAIRGQRRKKRQEEQFQQQQQLQQQQFHHEQMMQQQQFQQQLQQQQFMQQQMQHQHGSRQRYQQQQDFQQQQPHFQQPLLQNRDMNGSPMPVSTPNPLHYNSQLPSQYSNVSVPDVNAADNRTSMHGIHRVPVPHQPVPIQTQQLQYGSDVKHAPEMVFMGGYDAQPPQYVQA</sequence>
<protein>
    <submittedName>
        <fullName evidence="3">Uncharacterized protein</fullName>
    </submittedName>
</protein>
<organism evidence="3 4">
    <name type="scientific">Sporothrix stenoceras</name>
    <dbReference type="NCBI Taxonomy" id="5173"/>
    <lineage>
        <taxon>Eukaryota</taxon>
        <taxon>Fungi</taxon>
        <taxon>Dikarya</taxon>
        <taxon>Ascomycota</taxon>
        <taxon>Pezizomycotina</taxon>
        <taxon>Sordariomycetes</taxon>
        <taxon>Sordariomycetidae</taxon>
        <taxon>Ophiostomatales</taxon>
        <taxon>Ophiostomataceae</taxon>
        <taxon>Sporothrix</taxon>
    </lineage>
</organism>
<reference evidence="3 4" key="1">
    <citation type="journal article" date="2024" name="IMA Fungus">
        <title>IMA Genome - F19 : A genome assembly and annotation guide to empower mycologists, including annotated draft genome sequences of Ceratocystis pirilliformis, Diaporthe australafricana, Fusarium ophioides, Paecilomyces lecythidis, and Sporothrix stenoceras.</title>
        <authorList>
            <person name="Aylward J."/>
            <person name="Wilson A.M."/>
            <person name="Visagie C.M."/>
            <person name="Spraker J."/>
            <person name="Barnes I."/>
            <person name="Buitendag C."/>
            <person name="Ceriani C."/>
            <person name="Del Mar Angel L."/>
            <person name="du Plessis D."/>
            <person name="Fuchs T."/>
            <person name="Gasser K."/>
            <person name="Kramer D."/>
            <person name="Li W."/>
            <person name="Munsamy K."/>
            <person name="Piso A."/>
            <person name="Price J.L."/>
            <person name="Sonnekus B."/>
            <person name="Thomas C."/>
            <person name="van der Nest A."/>
            <person name="van Dijk A."/>
            <person name="van Heerden A."/>
            <person name="van Vuuren N."/>
            <person name="Yilmaz N."/>
            <person name="Duong T.A."/>
            <person name="van der Merwe N.A."/>
            <person name="Wingfield M.J."/>
            <person name="Wingfield B.D."/>
        </authorList>
    </citation>
    <scope>NUCLEOTIDE SEQUENCE [LARGE SCALE GENOMIC DNA]</scope>
    <source>
        <strain evidence="3 4">CMW 5346</strain>
    </source>
</reference>
<evidence type="ECO:0000256" key="2">
    <source>
        <dbReference type="SAM" id="SignalP"/>
    </source>
</evidence>
<evidence type="ECO:0000256" key="1">
    <source>
        <dbReference type="SAM" id="MobiDB-lite"/>
    </source>
</evidence>
<feature type="region of interest" description="Disordered" evidence="1">
    <location>
        <begin position="61"/>
        <end position="85"/>
    </location>
</feature>
<comment type="caution">
    <text evidence="3">The sequence shown here is derived from an EMBL/GenBank/DDBJ whole genome shotgun (WGS) entry which is preliminary data.</text>
</comment>